<dbReference type="RefSeq" id="WP_136946738.1">
    <property type="nucleotide sequence ID" value="NZ_SWFM01000002.1"/>
</dbReference>
<dbReference type="AlphaFoldDB" id="A0A4U1MI33"/>
<comment type="caution">
    <text evidence="2">The sequence shown here is derived from an EMBL/GenBank/DDBJ whole genome shotgun (WGS) entry which is preliminary data.</text>
</comment>
<dbReference type="EMBL" id="SWFM01000002">
    <property type="protein sequence ID" value="TKD70663.1"/>
    <property type="molecule type" value="Genomic_DNA"/>
</dbReference>
<keyword evidence="2" id="KW-0238">DNA-binding</keyword>
<sequence length="40" mass="4674">MRTYTDEKLDEEWVTLISIAKKLGLSKEEVKQFLTNSSKN</sequence>
<dbReference type="InterPro" id="IPR036281">
    <property type="entry name" value="SinR/SinI_dimer_dom_sf"/>
</dbReference>
<protein>
    <submittedName>
        <fullName evidence="2">DNA-binding anti-repressor SinI</fullName>
    </submittedName>
</protein>
<feature type="domain" description="Sin" evidence="1">
    <location>
        <begin position="1"/>
        <end position="38"/>
    </location>
</feature>
<dbReference type="PROSITE" id="PS51500">
    <property type="entry name" value="SIN"/>
    <property type="match status" value="1"/>
</dbReference>
<dbReference type="GO" id="GO:0046983">
    <property type="term" value="F:protein dimerization activity"/>
    <property type="evidence" value="ECO:0007669"/>
    <property type="project" value="InterPro"/>
</dbReference>
<evidence type="ECO:0000259" key="1">
    <source>
        <dbReference type="PROSITE" id="PS51500"/>
    </source>
</evidence>
<evidence type="ECO:0000313" key="3">
    <source>
        <dbReference type="Proteomes" id="UP000310541"/>
    </source>
</evidence>
<reference evidence="2 3" key="1">
    <citation type="submission" date="2019-04" db="EMBL/GenBank/DDBJ databases">
        <title>Genome sequence of Bacillus hwajinpoensis strain Y2.</title>
        <authorList>
            <person name="Fair J.L."/>
            <person name="Maclea K.S."/>
        </authorList>
    </citation>
    <scope>NUCLEOTIDE SEQUENCE [LARGE SCALE GENOMIC DNA]</scope>
    <source>
        <strain evidence="2 3">Y2</strain>
    </source>
</reference>
<proteinExistence type="predicted"/>
<dbReference type="InterPro" id="IPR010981">
    <property type="entry name" value="SinR/SinI_dimer_dom"/>
</dbReference>
<gene>
    <name evidence="2" type="primary">sinI</name>
    <name evidence="2" type="ORF">FBF83_08550</name>
</gene>
<dbReference type="Pfam" id="PF08671">
    <property type="entry name" value="SinI"/>
    <property type="match status" value="1"/>
</dbReference>
<dbReference type="Proteomes" id="UP000310541">
    <property type="component" value="Unassembled WGS sequence"/>
</dbReference>
<name>A0A4U1MI33_9BACL</name>
<accession>A0A4U1MI33</accession>
<dbReference type="OrthoDB" id="2973152at2"/>
<dbReference type="GO" id="GO:0006355">
    <property type="term" value="P:regulation of DNA-templated transcription"/>
    <property type="evidence" value="ECO:0007669"/>
    <property type="project" value="InterPro"/>
</dbReference>
<evidence type="ECO:0000313" key="2">
    <source>
        <dbReference type="EMBL" id="TKD70663.1"/>
    </source>
</evidence>
<dbReference type="GO" id="GO:0003677">
    <property type="term" value="F:DNA binding"/>
    <property type="evidence" value="ECO:0007669"/>
    <property type="project" value="UniProtKB-KW"/>
</dbReference>
<organism evidence="2 3">
    <name type="scientific">Guptibacillus hwajinpoensis</name>
    <dbReference type="NCBI Taxonomy" id="208199"/>
    <lineage>
        <taxon>Bacteria</taxon>
        <taxon>Bacillati</taxon>
        <taxon>Bacillota</taxon>
        <taxon>Bacilli</taxon>
        <taxon>Bacillales</taxon>
        <taxon>Guptibacillaceae</taxon>
        <taxon>Guptibacillus</taxon>
    </lineage>
</organism>
<dbReference type="SUPFAM" id="SSF47406">
    <property type="entry name" value="SinR repressor dimerisation domain-like"/>
    <property type="match status" value="1"/>
</dbReference>